<reference evidence="2" key="1">
    <citation type="submission" date="2016-09" db="EMBL/GenBank/DDBJ databases">
        <authorList>
            <person name="Varghese N."/>
            <person name="Submissions S."/>
        </authorList>
    </citation>
    <scope>NUCLEOTIDE SEQUENCE [LARGE SCALE GENOMIC DNA]</scope>
    <source>
        <strain evidence="2">JS23</strain>
    </source>
</reference>
<sequence>MKISFAKESPRFDGATSTVRFIATVDGVDTECAVSSAALQDHCDAKSALENDVIAAFESNRAQIESACRNALRDNGGEPLTLSSGQLRIEKLTRRHDRASQT</sequence>
<dbReference type="AlphaFoldDB" id="A0A1H2PP96"/>
<evidence type="ECO:0000313" key="1">
    <source>
        <dbReference type="EMBL" id="SDV47704.1"/>
    </source>
</evidence>
<organism evidence="1 2">
    <name type="scientific">Chitinasiproducens palmae</name>
    <dbReference type="NCBI Taxonomy" id="1770053"/>
    <lineage>
        <taxon>Bacteria</taxon>
        <taxon>Pseudomonadati</taxon>
        <taxon>Pseudomonadota</taxon>
        <taxon>Betaproteobacteria</taxon>
        <taxon>Burkholderiales</taxon>
        <taxon>Burkholderiaceae</taxon>
        <taxon>Chitinasiproducens</taxon>
    </lineage>
</organism>
<dbReference type="InterPro" id="IPR009962">
    <property type="entry name" value="DUF1488"/>
</dbReference>
<name>A0A1H2PP96_9BURK</name>
<dbReference type="EMBL" id="FNLO01000003">
    <property type="protein sequence ID" value="SDV47704.1"/>
    <property type="molecule type" value="Genomic_DNA"/>
</dbReference>
<proteinExistence type="predicted"/>
<dbReference type="Proteomes" id="UP000243719">
    <property type="component" value="Unassembled WGS sequence"/>
</dbReference>
<accession>A0A1H2PP96</accession>
<dbReference type="SUPFAM" id="SSF160272">
    <property type="entry name" value="Shew3726-like"/>
    <property type="match status" value="1"/>
</dbReference>
<dbReference type="InterPro" id="IPR036692">
    <property type="entry name" value="Shew3726-like_sf"/>
</dbReference>
<keyword evidence="2" id="KW-1185">Reference proteome</keyword>
<dbReference type="RefSeq" id="WP_091906404.1">
    <property type="nucleotide sequence ID" value="NZ_FNLO01000003.1"/>
</dbReference>
<dbReference type="Pfam" id="PF07369">
    <property type="entry name" value="DUF1488"/>
    <property type="match status" value="1"/>
</dbReference>
<evidence type="ECO:0000313" key="2">
    <source>
        <dbReference type="Proteomes" id="UP000243719"/>
    </source>
</evidence>
<dbReference type="Gene3D" id="3.30.160.140">
    <property type="entry name" value="Shew3726-like"/>
    <property type="match status" value="1"/>
</dbReference>
<evidence type="ECO:0008006" key="3">
    <source>
        <dbReference type="Google" id="ProtNLM"/>
    </source>
</evidence>
<dbReference type="OrthoDB" id="8967044at2"/>
<dbReference type="STRING" id="1770053.SAMN05216551_103230"/>
<gene>
    <name evidence="1" type="ORF">SAMN05216551_103230</name>
</gene>
<protein>
    <recommendedName>
        <fullName evidence="3">DUF1488 domain-containing protein</fullName>
    </recommendedName>
</protein>